<comment type="caution">
    <text evidence="2">The sequence shown here is derived from an EMBL/GenBank/DDBJ whole genome shotgun (WGS) entry which is preliminary data.</text>
</comment>
<reference evidence="2 3" key="1">
    <citation type="submission" date="2020-08" db="EMBL/GenBank/DDBJ databases">
        <title>Genomic Encyclopedia of Type Strains, Phase III (KMG-III): the genomes of soil and plant-associated and newly described type strains.</title>
        <authorList>
            <person name="Whitman W."/>
        </authorList>
    </citation>
    <scope>NUCLEOTIDE SEQUENCE [LARGE SCALE GENOMIC DNA]</scope>
    <source>
        <strain evidence="2 3">CECT 3237</strain>
    </source>
</reference>
<name>A0A7W4ZKH4_9ACTN</name>
<evidence type="ECO:0000313" key="3">
    <source>
        <dbReference type="Proteomes" id="UP000572907"/>
    </source>
</evidence>
<dbReference type="Proteomes" id="UP000572907">
    <property type="component" value="Unassembled WGS sequence"/>
</dbReference>
<protein>
    <submittedName>
        <fullName evidence="2">Uncharacterized protein</fullName>
    </submittedName>
</protein>
<dbReference type="AlphaFoldDB" id="A0A7W4ZKH4"/>
<feature type="compositionally biased region" description="Basic and acidic residues" evidence="1">
    <location>
        <begin position="70"/>
        <end position="85"/>
    </location>
</feature>
<proteinExistence type="predicted"/>
<evidence type="ECO:0000256" key="1">
    <source>
        <dbReference type="SAM" id="MobiDB-lite"/>
    </source>
</evidence>
<keyword evidence="3" id="KW-1185">Reference proteome</keyword>
<sequence>MVAQAFELQVQLNTDLARMPVDNTSGKWFVGGDDNEAAADATSITPWRSREEHRPIGEIQRVRQGVHRRSSIERHRIDGQQRREPVSSAHLLG</sequence>
<accession>A0A7W4ZKH4</accession>
<gene>
    <name evidence="2" type="ORF">FHS41_000593</name>
</gene>
<dbReference type="RefSeq" id="WP_229844881.1">
    <property type="nucleotide sequence ID" value="NZ_BMUP01000001.1"/>
</dbReference>
<evidence type="ECO:0000313" key="2">
    <source>
        <dbReference type="EMBL" id="MBB3074124.1"/>
    </source>
</evidence>
<organism evidence="2 3">
    <name type="scientific">Streptomyces violarus</name>
    <dbReference type="NCBI Taxonomy" id="67380"/>
    <lineage>
        <taxon>Bacteria</taxon>
        <taxon>Bacillati</taxon>
        <taxon>Actinomycetota</taxon>
        <taxon>Actinomycetes</taxon>
        <taxon>Kitasatosporales</taxon>
        <taxon>Streptomycetaceae</taxon>
        <taxon>Streptomyces</taxon>
    </lineage>
</organism>
<dbReference type="EMBL" id="JACHXE010000001">
    <property type="protein sequence ID" value="MBB3074124.1"/>
    <property type="molecule type" value="Genomic_DNA"/>
</dbReference>
<feature type="region of interest" description="Disordered" evidence="1">
    <location>
        <begin position="62"/>
        <end position="93"/>
    </location>
</feature>